<dbReference type="PANTHER" id="PTHR35371:SF1">
    <property type="entry name" value="BLR7753 PROTEIN"/>
    <property type="match status" value="1"/>
</dbReference>
<gene>
    <name evidence="6" type="ORF">N0V91_002551</name>
</gene>
<proteinExistence type="predicted"/>
<evidence type="ECO:0000313" key="6">
    <source>
        <dbReference type="EMBL" id="KAJ4409630.1"/>
    </source>
</evidence>
<keyword evidence="3 5" id="KW-1133">Transmembrane helix</keyword>
<protein>
    <recommendedName>
        <fullName evidence="8">MAPEG</fullName>
    </recommendedName>
</protein>
<feature type="transmembrane region" description="Helical" evidence="5">
    <location>
        <begin position="124"/>
        <end position="141"/>
    </location>
</feature>
<dbReference type="AlphaFoldDB" id="A0A9W9DA35"/>
<evidence type="ECO:0000256" key="5">
    <source>
        <dbReference type="SAM" id="Phobius"/>
    </source>
</evidence>
<dbReference type="InterPro" id="IPR001129">
    <property type="entry name" value="Membr-assoc_MAPEG"/>
</dbReference>
<comment type="caution">
    <text evidence="6">The sequence shown here is derived from an EMBL/GenBank/DDBJ whole genome shotgun (WGS) entry which is preliminary data.</text>
</comment>
<keyword evidence="2 5" id="KW-0812">Transmembrane</keyword>
<feature type="transmembrane region" description="Helical" evidence="5">
    <location>
        <begin position="6"/>
        <end position="25"/>
    </location>
</feature>
<accession>A0A9W9DA35</accession>
<dbReference type="SUPFAM" id="SSF161084">
    <property type="entry name" value="MAPEG domain-like"/>
    <property type="match status" value="1"/>
</dbReference>
<evidence type="ECO:0000256" key="2">
    <source>
        <dbReference type="ARBA" id="ARBA00022692"/>
    </source>
</evidence>
<dbReference type="OrthoDB" id="2122304at2759"/>
<keyword evidence="4 5" id="KW-0472">Membrane</keyword>
<evidence type="ECO:0008006" key="8">
    <source>
        <dbReference type="Google" id="ProtNLM"/>
    </source>
</evidence>
<evidence type="ECO:0000256" key="1">
    <source>
        <dbReference type="ARBA" id="ARBA00004370"/>
    </source>
</evidence>
<evidence type="ECO:0000256" key="4">
    <source>
        <dbReference type="ARBA" id="ARBA00023136"/>
    </source>
</evidence>
<dbReference type="Pfam" id="PF01124">
    <property type="entry name" value="MAPEG"/>
    <property type="match status" value="1"/>
</dbReference>
<reference evidence="6" key="1">
    <citation type="submission" date="2022-10" db="EMBL/GenBank/DDBJ databases">
        <title>Tapping the CABI collections for fungal endophytes: first genome assemblies for Collariella, Neodidymelliopsis, Ascochyta clinopodiicola, Didymella pomorum, Didymosphaeria variabile, Neocosmospora piperis and Neocucurbitaria cava.</title>
        <authorList>
            <person name="Hill R."/>
        </authorList>
    </citation>
    <scope>NUCLEOTIDE SEQUENCE</scope>
    <source>
        <strain evidence="6">IMI 355091</strain>
    </source>
</reference>
<sequence>MTSNYSFYSIPVYWFLALAPHAYAVGIARKANKGFWDNTNPRNTGYLEKNIPKDALAKYERAEAAHANGMENAPFFVGAVLAGNLAGLSASTMNTYTGAYIGLRLIYNVLYINTTTLKNSRARSIVWIASTLGLFTLYIKAANKFLADS</sequence>
<comment type="subcellular location">
    <subcellularLocation>
        <location evidence="1">Membrane</location>
    </subcellularLocation>
</comment>
<dbReference type="Proteomes" id="UP001140510">
    <property type="component" value="Unassembled WGS sequence"/>
</dbReference>
<dbReference type="Gene3D" id="1.20.120.550">
    <property type="entry name" value="Membrane associated eicosanoid/glutathione metabolism-like domain"/>
    <property type="match status" value="1"/>
</dbReference>
<evidence type="ECO:0000256" key="3">
    <source>
        <dbReference type="ARBA" id="ARBA00022989"/>
    </source>
</evidence>
<keyword evidence="7" id="KW-1185">Reference proteome</keyword>
<dbReference type="InterPro" id="IPR023352">
    <property type="entry name" value="MAPEG-like_dom_sf"/>
</dbReference>
<dbReference type="EMBL" id="JAPEVA010000011">
    <property type="protein sequence ID" value="KAJ4409630.1"/>
    <property type="molecule type" value="Genomic_DNA"/>
</dbReference>
<name>A0A9W9DA35_9PLEO</name>
<dbReference type="GO" id="GO:0016020">
    <property type="term" value="C:membrane"/>
    <property type="evidence" value="ECO:0007669"/>
    <property type="project" value="UniProtKB-SubCell"/>
</dbReference>
<evidence type="ECO:0000313" key="7">
    <source>
        <dbReference type="Proteomes" id="UP001140510"/>
    </source>
</evidence>
<organism evidence="6 7">
    <name type="scientific">Didymella pomorum</name>
    <dbReference type="NCBI Taxonomy" id="749634"/>
    <lineage>
        <taxon>Eukaryota</taxon>
        <taxon>Fungi</taxon>
        <taxon>Dikarya</taxon>
        <taxon>Ascomycota</taxon>
        <taxon>Pezizomycotina</taxon>
        <taxon>Dothideomycetes</taxon>
        <taxon>Pleosporomycetidae</taxon>
        <taxon>Pleosporales</taxon>
        <taxon>Pleosporineae</taxon>
        <taxon>Didymellaceae</taxon>
        <taxon>Didymella</taxon>
    </lineage>
</organism>
<dbReference type="PANTHER" id="PTHR35371">
    <property type="entry name" value="INNER MEMBRANE PROTEIN"/>
    <property type="match status" value="1"/>
</dbReference>